<sequence>MSSIPPAERTDISSVDIWHNHHRVYSVVDEEGTGIIVRRDVEGGIARFFLAIIASGVASEWNPIEFTWPKGITGETLDVDQPFYLGYSKDISNAIIYLYENSDEDDFYSIQYANFYDYQLVKLANDEDFEACTSFFAQDQLIALCDTEYNYYLGEPQDPLFEYTNPDEEMNRIVVEIGITGGAHAVPVALLQPLPGQSDPVRIRWWSHGNETYFENASTRPEGIVCFDDYIVWHSGNNIGWIDVSKTGTPVTQFDSVSAQGQTVAIAKLGPQLQGGHFWYATDDGIVYYLDISQKSSRKVLDVRSSLGASSSRISQLRVDNYFFIALLDNGVGDGTPDFYSGTFSDVQFDNVSRFPVKSVHHGEKGSFFFRFNYISETILDGITMELHWDSQSNAVATLEPLEAEDFGGSQGGPESSIYAGILSGYPETDGRLFILTIPWDSADEETASIALFSLSDSAKSPVHPQIEQDSVVFETWQRPQLGKGRFTARSPRWVLEGESRDNDRTALHIWVKPCPTLAAENGSQVEIDTETMSSDPVRLSLISGPSFWFVPIALTLINDSGQTLQYWTARGDPHIAEDMFNLGLDVLSFVAPNWSPSKLVGMVTKGIDVVQKIRDKVKTLVKPFSLEGAKGTVLSSIDFLQRKTGKIGEVELLEHSQRVTFWDFDGTISGTIVMSITWFGFDRETSILTFYTAKREFNKLQSQQVKASDLFDRKRDFKGSERLKRLASLTLTKGVGNMDNLSNVPPVWPNGIIYDPVTTDCYKTTFDWKSAEVSGDQPVGYLDSNDLLFIQGDEDEYPADDCSQFDTRGTFVKDYFFQSDTGDKEQNEALSFSNKIVFLEYAYIEEGNKNRYNVEKVLFKKVFNPKMPRKPSGQPVDKSEYYDPFMKCIQDGLKEEGKWRKKYWAFWWDPATMYVHGAVYMDRCANEDAGVSPWVIKRKYPSRSDNYPDCSKYPVVAFVCKEHLPINFQSYKDYEGKDE</sequence>
<dbReference type="AlphaFoldDB" id="A0A093VKE2"/>
<reference evidence="1" key="1">
    <citation type="journal article" date="2014" name="PLoS Genet.">
        <title>Signature Gene Expression Reveals Novel Clues to the Molecular Mechanisms of Dimorphic Transition in Penicillium marneffei.</title>
        <authorList>
            <person name="Yang E."/>
            <person name="Wang G."/>
            <person name="Cai J."/>
            <person name="Woo P.C."/>
            <person name="Lau S.K."/>
            <person name="Yuen K.-Y."/>
            <person name="Chow W.-N."/>
            <person name="Lin X."/>
        </authorList>
    </citation>
    <scope>NUCLEOTIDE SEQUENCE [LARGE SCALE GENOMIC DNA]</scope>
    <source>
        <strain evidence="1">PM1</strain>
    </source>
</reference>
<dbReference type="eggNOG" id="ENOG502T4K0">
    <property type="taxonomic scope" value="Eukaryota"/>
</dbReference>
<dbReference type="SUPFAM" id="SSF101908">
    <property type="entry name" value="Putative isomerase YbhE"/>
    <property type="match status" value="1"/>
</dbReference>
<evidence type="ECO:0000313" key="1">
    <source>
        <dbReference type="EMBL" id="KFX52685.1"/>
    </source>
</evidence>
<dbReference type="HOGENOM" id="CLU_303685_0_0_1"/>
<name>A0A093VKE2_TALMA</name>
<protein>
    <submittedName>
        <fullName evidence="1">Uncharacterized protein</fullName>
    </submittedName>
</protein>
<gene>
    <name evidence="1" type="ORF">GQ26_0021130</name>
</gene>
<proteinExistence type="predicted"/>
<comment type="caution">
    <text evidence="1">The sequence shown here is derived from an EMBL/GenBank/DDBJ whole genome shotgun (WGS) entry which is preliminary data.</text>
</comment>
<organism evidence="1">
    <name type="scientific">Talaromyces marneffei PM1</name>
    <dbReference type="NCBI Taxonomy" id="1077442"/>
    <lineage>
        <taxon>Eukaryota</taxon>
        <taxon>Fungi</taxon>
        <taxon>Dikarya</taxon>
        <taxon>Ascomycota</taxon>
        <taxon>Pezizomycotina</taxon>
        <taxon>Eurotiomycetes</taxon>
        <taxon>Eurotiomycetidae</taxon>
        <taxon>Eurotiales</taxon>
        <taxon>Trichocomaceae</taxon>
        <taxon>Talaromyces</taxon>
        <taxon>Talaromyces sect. Talaromyces</taxon>
    </lineage>
</organism>
<accession>A0A093VKE2</accession>
<dbReference type="EMBL" id="JPOX01000002">
    <property type="protein sequence ID" value="KFX52685.1"/>
    <property type="molecule type" value="Genomic_DNA"/>
</dbReference>